<dbReference type="PROSITE" id="PS00600">
    <property type="entry name" value="AA_TRANSFER_CLASS_3"/>
    <property type="match status" value="1"/>
</dbReference>
<evidence type="ECO:0000313" key="4">
    <source>
        <dbReference type="EMBL" id="KAF9453477.1"/>
    </source>
</evidence>
<dbReference type="EMBL" id="MU151061">
    <property type="protein sequence ID" value="KAF9453477.1"/>
    <property type="molecule type" value="Genomic_DNA"/>
</dbReference>
<dbReference type="Gene3D" id="3.40.640.10">
    <property type="entry name" value="Type I PLP-dependent aspartate aminotransferase-like (Major domain)"/>
    <property type="match status" value="1"/>
</dbReference>
<dbReference type="OrthoDB" id="425114at2759"/>
<dbReference type="PANTHER" id="PTHR42684:SF3">
    <property type="entry name" value="ADENOSYLMETHIONINE-8-AMINO-7-OXONONANOATE AMINOTRANSFERASE"/>
    <property type="match status" value="1"/>
</dbReference>
<evidence type="ECO:0000313" key="5">
    <source>
        <dbReference type="Proteomes" id="UP000807342"/>
    </source>
</evidence>
<gene>
    <name evidence="4" type="ORF">P691DRAFT_694823</name>
</gene>
<dbReference type="InterPro" id="IPR015424">
    <property type="entry name" value="PyrdxlP-dep_Trfase"/>
</dbReference>
<dbReference type="AlphaFoldDB" id="A0A9P5XN64"/>
<dbReference type="InterPro" id="IPR015421">
    <property type="entry name" value="PyrdxlP-dep_Trfase_major"/>
</dbReference>
<proteinExistence type="predicted"/>
<keyword evidence="5" id="KW-1185">Reference proteome</keyword>
<dbReference type="InterPro" id="IPR049704">
    <property type="entry name" value="Aminotrans_3_PPA_site"/>
</dbReference>
<sequence length="799" mass="87227">MSTLFKNLRIHQIFGSNTDVGKTILTTALVKASVTKNIPVFYLKPVSTGPPEDADDGHIKRYTKPGLVHTDCLFRYDEPVSPHLAAKMKAAGGARPEIPSDQTVVNSIANRIRQYAARSQKYAHAYMETAGGVHSPSLSGTTQADCYRPLFLPTVLIGDSRLGGISSTISSYESLILRGYIIDAVLLFRDDYYSNWEYLEPYFAEKGIRLSAIDPPPTRLPDPATDRLCVQKYYNDLTTDSTSTGINAITDHLDQCHTKRLDELASMPRRTFNTIWWPFVQHGLVKTEEDVTVIDSAHSDFFSVYRSQDQTGGAQSPATSLLAPEFDGSASWWTQTVGHAHPSLTLAAARASGRYGHVMFPQATHLPALNLAESLVHNGPGKGWASRAFFTDNGSTGMEVALKMALRAYTSRNNVTESDKKRLGVIGLNGSYHGDTIGAMDACAEGVYSCEWHDAKGFWFDPPSIGIIDSKPSITLTPALHSLVGEQVLPAPSLSWIYDIQSRLRTPLARVYQDYIREQLEKLEERGQKFGALVLEPLLMGAGGMIFVDPLFQRVMVDVARSRKNEKDTPPAWSGIPVIFDEVFVGLHRIGMESTGPLLGTYPDISVNAKILTGGLVPLAVTLASESIFEVFLGDNKATALLHGHSYTAHALGCEVANETLKLIDSLKTTPGWQAAQASWSDDVSSPCQVWSFWDPGFVQAVSNLPHVASAMALGSVFAIRLKSGSDSGYVSMSAQAMFEPLKRLIPSANELSAAPSGAPYTTHYRTLGDVAYFMTSLNTQPAVVRSIEDKIWGVLQSP</sequence>
<dbReference type="SUPFAM" id="SSF52540">
    <property type="entry name" value="P-loop containing nucleoside triphosphate hydrolases"/>
    <property type="match status" value="1"/>
</dbReference>
<evidence type="ECO:0000256" key="2">
    <source>
        <dbReference type="ARBA" id="ARBA00022576"/>
    </source>
</evidence>
<dbReference type="GO" id="GO:0030170">
    <property type="term" value="F:pyridoxal phosphate binding"/>
    <property type="evidence" value="ECO:0007669"/>
    <property type="project" value="InterPro"/>
</dbReference>
<accession>A0A9P5XN64</accession>
<dbReference type="InterPro" id="IPR005814">
    <property type="entry name" value="Aminotrans_3"/>
</dbReference>
<evidence type="ECO:0000256" key="1">
    <source>
        <dbReference type="ARBA" id="ARBA00004173"/>
    </source>
</evidence>
<comment type="subcellular location">
    <subcellularLocation>
        <location evidence="1">Mitochondrion</location>
    </subcellularLocation>
</comment>
<protein>
    <submittedName>
        <fullName evidence="4">PLP-dependent transferase</fullName>
    </submittedName>
</protein>
<dbReference type="GO" id="GO:0004015">
    <property type="term" value="F:adenosylmethionine-8-amino-7-oxononanoate transaminase activity"/>
    <property type="evidence" value="ECO:0007669"/>
    <property type="project" value="TreeGrafter"/>
</dbReference>
<dbReference type="Gene3D" id="3.40.50.300">
    <property type="entry name" value="P-loop containing nucleotide triphosphate hydrolases"/>
    <property type="match status" value="1"/>
</dbReference>
<dbReference type="GO" id="GO:0009102">
    <property type="term" value="P:biotin biosynthetic process"/>
    <property type="evidence" value="ECO:0007669"/>
    <property type="project" value="TreeGrafter"/>
</dbReference>
<dbReference type="GO" id="GO:0004141">
    <property type="term" value="F:dethiobiotin synthase activity"/>
    <property type="evidence" value="ECO:0007669"/>
    <property type="project" value="TreeGrafter"/>
</dbReference>
<dbReference type="PANTHER" id="PTHR42684">
    <property type="entry name" value="ADENOSYLMETHIONINE-8-AMINO-7-OXONONANOATE AMINOTRANSFERASE"/>
    <property type="match status" value="1"/>
</dbReference>
<dbReference type="Pfam" id="PF00202">
    <property type="entry name" value="Aminotran_3"/>
    <property type="match status" value="2"/>
</dbReference>
<keyword evidence="2" id="KW-0032">Aminotransferase</keyword>
<dbReference type="GO" id="GO:0005739">
    <property type="term" value="C:mitochondrion"/>
    <property type="evidence" value="ECO:0007669"/>
    <property type="project" value="UniProtKB-SubCell"/>
</dbReference>
<dbReference type="CDD" id="cd03109">
    <property type="entry name" value="DTBS"/>
    <property type="match status" value="1"/>
</dbReference>
<organism evidence="4 5">
    <name type="scientific">Macrolepiota fuliginosa MF-IS2</name>
    <dbReference type="NCBI Taxonomy" id="1400762"/>
    <lineage>
        <taxon>Eukaryota</taxon>
        <taxon>Fungi</taxon>
        <taxon>Dikarya</taxon>
        <taxon>Basidiomycota</taxon>
        <taxon>Agaricomycotina</taxon>
        <taxon>Agaricomycetes</taxon>
        <taxon>Agaricomycetidae</taxon>
        <taxon>Agaricales</taxon>
        <taxon>Agaricineae</taxon>
        <taxon>Agaricaceae</taxon>
        <taxon>Macrolepiota</taxon>
    </lineage>
</organism>
<evidence type="ECO:0000256" key="3">
    <source>
        <dbReference type="ARBA" id="ARBA00022679"/>
    </source>
</evidence>
<comment type="caution">
    <text evidence="4">The sequence shown here is derived from an EMBL/GenBank/DDBJ whole genome shotgun (WGS) entry which is preliminary data.</text>
</comment>
<dbReference type="FunFam" id="3.90.1150.10:FF:000080">
    <property type="entry name" value="Bifunctional dethiobiotin synthetase/adenosylmethionine-8-amino-7-oxononanoate aminotransferase"/>
    <property type="match status" value="1"/>
</dbReference>
<dbReference type="Pfam" id="PF13500">
    <property type="entry name" value="AAA_26"/>
    <property type="match status" value="1"/>
</dbReference>
<dbReference type="Proteomes" id="UP000807342">
    <property type="component" value="Unassembled WGS sequence"/>
</dbReference>
<keyword evidence="3 4" id="KW-0808">Transferase</keyword>
<reference evidence="4" key="1">
    <citation type="submission" date="2020-11" db="EMBL/GenBank/DDBJ databases">
        <authorList>
            <consortium name="DOE Joint Genome Institute"/>
            <person name="Ahrendt S."/>
            <person name="Riley R."/>
            <person name="Andreopoulos W."/>
            <person name="Labutti K."/>
            <person name="Pangilinan J."/>
            <person name="Ruiz-Duenas F.J."/>
            <person name="Barrasa J.M."/>
            <person name="Sanchez-Garcia M."/>
            <person name="Camarero S."/>
            <person name="Miyauchi S."/>
            <person name="Serrano A."/>
            <person name="Linde D."/>
            <person name="Babiker R."/>
            <person name="Drula E."/>
            <person name="Ayuso-Fernandez I."/>
            <person name="Pacheco R."/>
            <person name="Padilla G."/>
            <person name="Ferreira P."/>
            <person name="Barriuso J."/>
            <person name="Kellner H."/>
            <person name="Castanera R."/>
            <person name="Alfaro M."/>
            <person name="Ramirez L."/>
            <person name="Pisabarro A.G."/>
            <person name="Kuo A."/>
            <person name="Tritt A."/>
            <person name="Lipzen A."/>
            <person name="He G."/>
            <person name="Yan M."/>
            <person name="Ng V."/>
            <person name="Cullen D."/>
            <person name="Martin F."/>
            <person name="Rosso M.-N."/>
            <person name="Henrissat B."/>
            <person name="Hibbett D."/>
            <person name="Martinez A.T."/>
            <person name="Grigoriev I.V."/>
        </authorList>
    </citation>
    <scope>NUCLEOTIDE SEQUENCE</scope>
    <source>
        <strain evidence="4">MF-IS2</strain>
    </source>
</reference>
<dbReference type="SUPFAM" id="SSF53383">
    <property type="entry name" value="PLP-dependent transferases"/>
    <property type="match status" value="1"/>
</dbReference>
<name>A0A9P5XN64_9AGAR</name>
<dbReference type="InterPro" id="IPR027417">
    <property type="entry name" value="P-loop_NTPase"/>
</dbReference>